<dbReference type="Gene3D" id="3.40.190.10">
    <property type="entry name" value="Periplasmic binding protein-like II"/>
    <property type="match status" value="2"/>
</dbReference>
<dbReference type="Pfam" id="PF00126">
    <property type="entry name" value="HTH_1"/>
    <property type="match status" value="1"/>
</dbReference>
<dbReference type="GO" id="GO:0043565">
    <property type="term" value="F:sequence-specific DNA binding"/>
    <property type="evidence" value="ECO:0007669"/>
    <property type="project" value="TreeGrafter"/>
</dbReference>
<dbReference type="GO" id="GO:0003700">
    <property type="term" value="F:DNA-binding transcription factor activity"/>
    <property type="evidence" value="ECO:0007669"/>
    <property type="project" value="InterPro"/>
</dbReference>
<evidence type="ECO:0000256" key="2">
    <source>
        <dbReference type="ARBA" id="ARBA00023015"/>
    </source>
</evidence>
<dbReference type="InterPro" id="IPR058163">
    <property type="entry name" value="LysR-type_TF_proteobact-type"/>
</dbReference>
<dbReference type="SUPFAM" id="SSF46785">
    <property type="entry name" value="Winged helix' DNA-binding domain"/>
    <property type="match status" value="1"/>
</dbReference>
<dbReference type="STRING" id="206506.AAV32_16740"/>
<dbReference type="EMBL" id="LBNE01000016">
    <property type="protein sequence ID" value="KKO70381.1"/>
    <property type="molecule type" value="Genomic_DNA"/>
</dbReference>
<dbReference type="InterPro" id="IPR000847">
    <property type="entry name" value="LysR_HTH_N"/>
</dbReference>
<dbReference type="Gene3D" id="1.10.10.10">
    <property type="entry name" value="Winged helix-like DNA-binding domain superfamily/Winged helix DNA-binding domain"/>
    <property type="match status" value="1"/>
</dbReference>
<evidence type="ECO:0000313" key="6">
    <source>
        <dbReference type="EMBL" id="KKO70381.1"/>
    </source>
</evidence>
<comment type="caution">
    <text evidence="6">The sequence shown here is derived from an EMBL/GenBank/DDBJ whole genome shotgun (WGS) entry which is preliminary data.</text>
</comment>
<dbReference type="RefSeq" id="WP_068375191.1">
    <property type="nucleotide sequence ID" value="NZ_LBNE01000016.1"/>
</dbReference>
<keyword evidence="4" id="KW-0804">Transcription</keyword>
<evidence type="ECO:0000256" key="1">
    <source>
        <dbReference type="ARBA" id="ARBA00009437"/>
    </source>
</evidence>
<reference evidence="6 7" key="1">
    <citation type="submission" date="2015-04" db="EMBL/GenBank/DDBJ databases">
        <title>Genome sequence of Kerstersia gyiorum CG1.</title>
        <authorList>
            <person name="Greninger A.L."/>
            <person name="Kozyreva V."/>
            <person name="Chaturvedi V."/>
        </authorList>
    </citation>
    <scope>NUCLEOTIDE SEQUENCE [LARGE SCALE GENOMIC DNA]</scope>
    <source>
        <strain evidence="6 7">CG1</strain>
    </source>
</reference>
<keyword evidence="2" id="KW-0805">Transcription regulation</keyword>
<dbReference type="SUPFAM" id="SSF53850">
    <property type="entry name" value="Periplasmic binding protein-like II"/>
    <property type="match status" value="1"/>
</dbReference>
<dbReference type="PANTHER" id="PTHR30537:SF32">
    <property type="entry name" value="HTH-TYPE TRANSCRIPTIONAL REGULATOR DSDC"/>
    <property type="match status" value="1"/>
</dbReference>
<dbReference type="NCBIfam" id="NF007491">
    <property type="entry name" value="PRK10086.1"/>
    <property type="match status" value="1"/>
</dbReference>
<evidence type="ECO:0000256" key="3">
    <source>
        <dbReference type="ARBA" id="ARBA00023125"/>
    </source>
</evidence>
<evidence type="ECO:0000313" key="7">
    <source>
        <dbReference type="Proteomes" id="UP000078084"/>
    </source>
</evidence>
<dbReference type="GO" id="GO:0006351">
    <property type="term" value="P:DNA-templated transcription"/>
    <property type="evidence" value="ECO:0007669"/>
    <property type="project" value="TreeGrafter"/>
</dbReference>
<dbReference type="FunFam" id="1.10.10.10:FF:000038">
    <property type="entry name" value="Glycine cleavage system transcriptional activator"/>
    <property type="match status" value="1"/>
</dbReference>
<organism evidence="6 7">
    <name type="scientific">Kerstersia gyiorum</name>
    <dbReference type="NCBI Taxonomy" id="206506"/>
    <lineage>
        <taxon>Bacteria</taxon>
        <taxon>Pseudomonadati</taxon>
        <taxon>Pseudomonadota</taxon>
        <taxon>Betaproteobacteria</taxon>
        <taxon>Burkholderiales</taxon>
        <taxon>Alcaligenaceae</taxon>
        <taxon>Kerstersia</taxon>
    </lineage>
</organism>
<feature type="domain" description="HTH lysR-type" evidence="5">
    <location>
        <begin position="17"/>
        <end position="74"/>
    </location>
</feature>
<evidence type="ECO:0000256" key="4">
    <source>
        <dbReference type="ARBA" id="ARBA00023163"/>
    </source>
</evidence>
<dbReference type="InterPro" id="IPR005119">
    <property type="entry name" value="LysR_subst-bd"/>
</dbReference>
<accession>A0A171KNB4</accession>
<dbReference type="PRINTS" id="PR00039">
    <property type="entry name" value="HTHLYSR"/>
</dbReference>
<sequence>MTEDKRTATRHRSLNGWQLSKLHTFEVAARHESFAKAASELSLTPSAVSHSINQIEAQLGIQLFVRSHRKVELTAEGKRVFWALQSSLQTLSQEILDIKNQSLSGPLTIYCRPSIAQCWVVPALADFSQRFPAIRLSLLTGNEYVNFHRSGIDLAIYFDATPSPQLHNQYLMDESIIPVCSPEYARQFDLDGKPANLSRCTLLHDQQAWSYDSGTDEWHGWAQHFGLALETDTGLGFDRADLAMTAAMHHAGVAMGRRRLVQKRLDSGELITPFAGMALKCDQHYYVSTLSDRHWPKIEAFTQWLKTLAADEAPLRQQRKYDIAVIHIR</sequence>
<keyword evidence="3" id="KW-0238">DNA-binding</keyword>
<gene>
    <name evidence="6" type="ORF">AAV32_16740</name>
</gene>
<dbReference type="PANTHER" id="PTHR30537">
    <property type="entry name" value="HTH-TYPE TRANSCRIPTIONAL REGULATOR"/>
    <property type="match status" value="1"/>
</dbReference>
<dbReference type="NCBIfam" id="TIGR02036">
    <property type="entry name" value="dsdC"/>
    <property type="match status" value="1"/>
</dbReference>
<proteinExistence type="inferred from homology"/>
<protein>
    <submittedName>
        <fullName evidence="6">Transcriptional regulator</fullName>
    </submittedName>
</protein>
<dbReference type="Pfam" id="PF03466">
    <property type="entry name" value="LysR_substrate"/>
    <property type="match status" value="1"/>
</dbReference>
<evidence type="ECO:0000259" key="5">
    <source>
        <dbReference type="PROSITE" id="PS50931"/>
    </source>
</evidence>
<dbReference type="AlphaFoldDB" id="A0A171KNB4"/>
<keyword evidence="7" id="KW-1185">Reference proteome</keyword>
<dbReference type="Proteomes" id="UP000078084">
    <property type="component" value="Unassembled WGS sequence"/>
</dbReference>
<dbReference type="InterPro" id="IPR011781">
    <property type="entry name" value="DsdC"/>
</dbReference>
<dbReference type="InterPro" id="IPR036390">
    <property type="entry name" value="WH_DNA-bd_sf"/>
</dbReference>
<dbReference type="CDD" id="cd08432">
    <property type="entry name" value="PBP2_GcdR_TrpI_HvrB_AmpR_like"/>
    <property type="match status" value="1"/>
</dbReference>
<comment type="similarity">
    <text evidence="1">Belongs to the LysR transcriptional regulatory family.</text>
</comment>
<dbReference type="PATRIC" id="fig|206506.3.peg.3565"/>
<name>A0A171KNB4_9BURK</name>
<dbReference type="PROSITE" id="PS50931">
    <property type="entry name" value="HTH_LYSR"/>
    <property type="match status" value="1"/>
</dbReference>
<dbReference type="InterPro" id="IPR036388">
    <property type="entry name" value="WH-like_DNA-bd_sf"/>
</dbReference>